<dbReference type="InterPro" id="IPR027417">
    <property type="entry name" value="P-loop_NTPase"/>
</dbReference>
<dbReference type="PANTHER" id="PTHR30473">
    <property type="entry name" value="PROTEIN PHOH"/>
    <property type="match status" value="1"/>
</dbReference>
<dbReference type="InterPro" id="IPR003593">
    <property type="entry name" value="AAA+_ATPase"/>
</dbReference>
<name>A0A2H4P727_9CAUD</name>
<keyword evidence="1" id="KW-0547">Nucleotide-binding</keyword>
<reference evidence="5 6" key="1">
    <citation type="submission" date="2017-09" db="EMBL/GenBank/DDBJ databases">
        <authorList>
            <person name="Ehlers B."/>
            <person name="Leendertz F.H."/>
        </authorList>
    </citation>
    <scope>NUCLEOTIDE SEQUENCE [LARGE SCALE GENOMIC DNA]</scope>
</reference>
<keyword evidence="6" id="KW-1185">Reference proteome</keyword>
<dbReference type="KEGG" id="vg:40097369"/>
<dbReference type="Pfam" id="PF02562">
    <property type="entry name" value="PhoH"/>
    <property type="match status" value="1"/>
</dbReference>
<organism evidence="5 6">
    <name type="scientific">Pseudomonas phage nickie</name>
    <dbReference type="NCBI Taxonomy" id="2048977"/>
    <lineage>
        <taxon>Viruses</taxon>
        <taxon>Duplodnaviria</taxon>
        <taxon>Heunggongvirae</taxon>
        <taxon>Uroviricota</taxon>
        <taxon>Caudoviricetes</taxon>
        <taxon>Nickievirus</taxon>
        <taxon>Nickievirus nickie</taxon>
    </lineage>
</organism>
<sequence>MSGNQSRQNRRERRAEARRERKHGEKFPELTASQRETDAKLEREANRIRFGELEPRNEAQARCIQVIEDTRLAFITGPAGTGKTFLAISIACEMLERGEIERIVITRPMVGCDEDMGFLPGTEWEKFKAWIGPALEVLEGKLGSKKVESYVAYKKIVGAPLMMMRGSTFRNSFVLLDEAQNSTKGQMQMFLTRLGEGSQVIVAGDLRQSDRAGDDNGLADATHRFRNSKVMGRFEFDEDDITRDPLVREVVKAYRN</sequence>
<dbReference type="GO" id="GO:0005524">
    <property type="term" value="F:ATP binding"/>
    <property type="evidence" value="ECO:0007669"/>
    <property type="project" value="UniProtKB-KW"/>
</dbReference>
<gene>
    <name evidence="5" type="primary">ybeZ</name>
    <name evidence="5" type="ORF">CNR34_00046</name>
</gene>
<dbReference type="GeneID" id="40097369"/>
<dbReference type="SUPFAM" id="SSF52540">
    <property type="entry name" value="P-loop containing nucleoside triphosphate hydrolases"/>
    <property type="match status" value="1"/>
</dbReference>
<evidence type="ECO:0000256" key="2">
    <source>
        <dbReference type="ARBA" id="ARBA00022840"/>
    </source>
</evidence>
<dbReference type="PANTHER" id="PTHR30473:SF3">
    <property type="entry name" value="PROTEIN PHOH"/>
    <property type="match status" value="1"/>
</dbReference>
<dbReference type="EMBL" id="MG018927">
    <property type="protein sequence ID" value="ATW57979.1"/>
    <property type="molecule type" value="Genomic_DNA"/>
</dbReference>
<keyword evidence="2" id="KW-0067">ATP-binding</keyword>
<dbReference type="Gene3D" id="3.40.50.300">
    <property type="entry name" value="P-loop containing nucleotide triphosphate hydrolases"/>
    <property type="match status" value="1"/>
</dbReference>
<evidence type="ECO:0000313" key="5">
    <source>
        <dbReference type="EMBL" id="ATW57979.1"/>
    </source>
</evidence>
<evidence type="ECO:0000259" key="4">
    <source>
        <dbReference type="SMART" id="SM00382"/>
    </source>
</evidence>
<dbReference type="SMART" id="SM00382">
    <property type="entry name" value="AAA"/>
    <property type="match status" value="1"/>
</dbReference>
<feature type="domain" description="AAA+ ATPase" evidence="4">
    <location>
        <begin position="69"/>
        <end position="235"/>
    </location>
</feature>
<feature type="compositionally biased region" description="Basic and acidic residues" evidence="3">
    <location>
        <begin position="13"/>
        <end position="28"/>
    </location>
</feature>
<evidence type="ECO:0000256" key="1">
    <source>
        <dbReference type="ARBA" id="ARBA00022741"/>
    </source>
</evidence>
<accession>A0A2H4P727</accession>
<dbReference type="Proteomes" id="UP000241592">
    <property type="component" value="Segment"/>
</dbReference>
<feature type="region of interest" description="Disordered" evidence="3">
    <location>
        <begin position="1"/>
        <end position="41"/>
    </location>
</feature>
<evidence type="ECO:0000313" key="6">
    <source>
        <dbReference type="Proteomes" id="UP000241592"/>
    </source>
</evidence>
<dbReference type="RefSeq" id="YP_009620713.1">
    <property type="nucleotide sequence ID" value="NC_042091.1"/>
</dbReference>
<dbReference type="OrthoDB" id="8501at10239"/>
<dbReference type="InterPro" id="IPR051451">
    <property type="entry name" value="PhoH2-like"/>
</dbReference>
<dbReference type="InterPro" id="IPR003714">
    <property type="entry name" value="PhoH"/>
</dbReference>
<proteinExistence type="predicted"/>
<evidence type="ECO:0000256" key="3">
    <source>
        <dbReference type="SAM" id="MobiDB-lite"/>
    </source>
</evidence>
<protein>
    <submittedName>
        <fullName evidence="5">PhoH-like protein</fullName>
    </submittedName>
</protein>